<name>A0A939TSG2_9MICO</name>
<dbReference type="AlphaFoldDB" id="A0A939TSG2"/>
<dbReference type="RefSeq" id="WP_208505583.1">
    <property type="nucleotide sequence ID" value="NZ_JAGFOA010000008.1"/>
</dbReference>
<evidence type="ECO:0000313" key="2">
    <source>
        <dbReference type="EMBL" id="MBO3665146.1"/>
    </source>
</evidence>
<evidence type="ECO:0000313" key="3">
    <source>
        <dbReference type="Proteomes" id="UP000680132"/>
    </source>
</evidence>
<keyword evidence="1" id="KW-0472">Membrane</keyword>
<dbReference type="Proteomes" id="UP000680132">
    <property type="component" value="Unassembled WGS sequence"/>
</dbReference>
<keyword evidence="3" id="KW-1185">Reference proteome</keyword>
<sequence>MSIPPPAPVFPFEARPLTDPVDPNAVKQFDAQLRQRYPGVGGGIVTLVVICIIAVPFLLIFGTIFTTIAVAFTQAGLGIVIVVFGVMAAGVLALMVWLVARQFAGGGPRERRYRLDAFARANAMQYVPYIDAPRLPGMVFTRGSSRRATDIVRGEQPRFVEFGNHQYTTGSGEDRTTHNWGYVAIHLGTPLPHIVLDALGNNGLFGSSLPASFDKQQRLSLEGDFDQHFALYCPQGYERDALFLFTPDVMARFIDRVGQLDVEIVDDWMFLYTRRPVSTLEPWNWAWLFSAVSALMDKLAQWERWRDERLAAASASGSGGAPTWAVAGSAPLPFQTTATFAPPAPDSWLGPKGVAPPGRRLKNGFPLWAIVLVGVGLLLVLAPVAIGVLGLVATTAVVP</sequence>
<feature type="transmembrane region" description="Helical" evidence="1">
    <location>
        <begin position="44"/>
        <end position="72"/>
    </location>
</feature>
<comment type="caution">
    <text evidence="2">The sequence shown here is derived from an EMBL/GenBank/DDBJ whole genome shotgun (WGS) entry which is preliminary data.</text>
</comment>
<gene>
    <name evidence="2" type="ORF">J5V96_16725</name>
</gene>
<keyword evidence="1" id="KW-1133">Transmembrane helix</keyword>
<evidence type="ECO:0000256" key="1">
    <source>
        <dbReference type="SAM" id="Phobius"/>
    </source>
</evidence>
<keyword evidence="1" id="KW-0812">Transmembrane</keyword>
<feature type="transmembrane region" description="Helical" evidence="1">
    <location>
        <begin position="367"/>
        <end position="393"/>
    </location>
</feature>
<organism evidence="2 3">
    <name type="scientific">Microbacterium stercoris</name>
    <dbReference type="NCBI Taxonomy" id="2820289"/>
    <lineage>
        <taxon>Bacteria</taxon>
        <taxon>Bacillati</taxon>
        <taxon>Actinomycetota</taxon>
        <taxon>Actinomycetes</taxon>
        <taxon>Micrococcales</taxon>
        <taxon>Microbacteriaceae</taxon>
        <taxon>Microbacterium</taxon>
    </lineage>
</organism>
<accession>A0A939TSG2</accession>
<protein>
    <submittedName>
        <fullName evidence="2">Uncharacterized protein</fullName>
    </submittedName>
</protein>
<dbReference type="EMBL" id="JAGFOA010000008">
    <property type="protein sequence ID" value="MBO3665146.1"/>
    <property type="molecule type" value="Genomic_DNA"/>
</dbReference>
<reference evidence="2" key="1">
    <citation type="submission" date="2021-03" db="EMBL/GenBank/DDBJ databases">
        <title>Microbacterium sp. nov., a novel actinobacterium isolated from cow dung.</title>
        <authorList>
            <person name="Zhang L."/>
        </authorList>
    </citation>
    <scope>NUCLEOTIDE SEQUENCE</scope>
    <source>
        <strain evidence="2">NEAU-LLB</strain>
    </source>
</reference>
<proteinExistence type="predicted"/>
<feature type="transmembrane region" description="Helical" evidence="1">
    <location>
        <begin position="78"/>
        <end position="100"/>
    </location>
</feature>